<feature type="signal peptide" evidence="1">
    <location>
        <begin position="1"/>
        <end position="19"/>
    </location>
</feature>
<evidence type="ECO:0000256" key="1">
    <source>
        <dbReference type="SAM" id="SignalP"/>
    </source>
</evidence>
<dbReference type="Proteomes" id="UP000095287">
    <property type="component" value="Unplaced"/>
</dbReference>
<evidence type="ECO:0000313" key="3">
    <source>
        <dbReference type="WBParaSite" id="L893_g22919.t1"/>
    </source>
</evidence>
<accession>A0A1I7Z5Y5</accession>
<name>A0A1I7Z5Y5_9BILA</name>
<evidence type="ECO:0000313" key="2">
    <source>
        <dbReference type="Proteomes" id="UP000095287"/>
    </source>
</evidence>
<proteinExistence type="predicted"/>
<protein>
    <submittedName>
        <fullName evidence="3">Secreted protein</fullName>
    </submittedName>
</protein>
<reference evidence="3" key="1">
    <citation type="submission" date="2016-11" db="UniProtKB">
        <authorList>
            <consortium name="WormBaseParasite"/>
        </authorList>
    </citation>
    <scope>IDENTIFICATION</scope>
</reference>
<dbReference type="AlphaFoldDB" id="A0A1I7Z5Y5"/>
<keyword evidence="2" id="KW-1185">Reference proteome</keyword>
<keyword evidence="1" id="KW-0732">Signal</keyword>
<dbReference type="WBParaSite" id="L893_g22919.t1">
    <property type="protein sequence ID" value="L893_g22919.t1"/>
    <property type="gene ID" value="L893_g22919"/>
</dbReference>
<organism evidence="2 3">
    <name type="scientific">Steinernema glaseri</name>
    <dbReference type="NCBI Taxonomy" id="37863"/>
    <lineage>
        <taxon>Eukaryota</taxon>
        <taxon>Metazoa</taxon>
        <taxon>Ecdysozoa</taxon>
        <taxon>Nematoda</taxon>
        <taxon>Chromadorea</taxon>
        <taxon>Rhabditida</taxon>
        <taxon>Tylenchina</taxon>
        <taxon>Panagrolaimomorpha</taxon>
        <taxon>Strongyloidoidea</taxon>
        <taxon>Steinernematidae</taxon>
        <taxon>Steinernema</taxon>
    </lineage>
</organism>
<sequence length="97" mass="10464">MWNYSSVLFFGVLLAIGNSQYWGTCDPPCRPGQICQAWPCQALPCLGVCVPNEKTPTTTTKAAATVPFTCAPACRAHQTCLGTNCLSQPCHGFCYPF</sequence>
<feature type="chain" id="PRO_5009313042" evidence="1">
    <location>
        <begin position="20"/>
        <end position="97"/>
    </location>
</feature>